<feature type="binding site" evidence="9">
    <location>
        <position position="263"/>
    </location>
    <ligand>
        <name>Fe(2+)</name>
        <dbReference type="ChEBI" id="CHEBI:29033"/>
    </ligand>
</feature>
<dbReference type="InterPro" id="IPR001015">
    <property type="entry name" value="Ferrochelatase"/>
</dbReference>
<evidence type="ECO:0000256" key="3">
    <source>
        <dbReference type="ARBA" id="ARBA00022723"/>
    </source>
</evidence>
<evidence type="ECO:0000256" key="1">
    <source>
        <dbReference type="ARBA" id="ARBA00004744"/>
    </source>
</evidence>
<name>A0A292YIG8_9BACL</name>
<dbReference type="HAMAP" id="MF_00323">
    <property type="entry name" value="Ferrochelatase"/>
    <property type="match status" value="1"/>
</dbReference>
<evidence type="ECO:0000313" key="11">
    <source>
        <dbReference type="EMBL" id="GAX88513.1"/>
    </source>
</evidence>
<dbReference type="Pfam" id="PF00762">
    <property type="entry name" value="Ferrochelatase"/>
    <property type="match status" value="1"/>
</dbReference>
<comment type="caution">
    <text evidence="11">The sequence shown here is derived from an EMBL/GenBank/DDBJ whole genome shotgun (WGS) entry which is preliminary data.</text>
</comment>
<comment type="similarity">
    <text evidence="2 9 10">Belongs to the ferrochelatase family.</text>
</comment>
<dbReference type="GO" id="GO:0005737">
    <property type="term" value="C:cytoplasm"/>
    <property type="evidence" value="ECO:0007669"/>
    <property type="project" value="UniProtKB-SubCell"/>
</dbReference>
<keyword evidence="3 9" id="KW-0479">Metal-binding</keyword>
<keyword evidence="12" id="KW-1185">Reference proteome</keyword>
<evidence type="ECO:0000256" key="7">
    <source>
        <dbReference type="ARBA" id="ARBA00023244"/>
    </source>
</evidence>
<keyword evidence="4 9" id="KW-0408">Iron</keyword>
<organism evidence="11 12">
    <name type="scientific">Effusibacillus lacus</name>
    <dbReference type="NCBI Taxonomy" id="1348429"/>
    <lineage>
        <taxon>Bacteria</taxon>
        <taxon>Bacillati</taxon>
        <taxon>Bacillota</taxon>
        <taxon>Bacilli</taxon>
        <taxon>Bacillales</taxon>
        <taxon>Alicyclobacillaceae</taxon>
        <taxon>Effusibacillus</taxon>
    </lineage>
</organism>
<dbReference type="EMBL" id="BDUF01000003">
    <property type="protein sequence ID" value="GAX88513.1"/>
    <property type="molecule type" value="Genomic_DNA"/>
</dbReference>
<evidence type="ECO:0000256" key="8">
    <source>
        <dbReference type="ARBA" id="ARBA00024536"/>
    </source>
</evidence>
<dbReference type="RefSeq" id="WP_096180204.1">
    <property type="nucleotide sequence ID" value="NZ_BDUF01000003.1"/>
</dbReference>
<dbReference type="AlphaFoldDB" id="A0A292YIG8"/>
<evidence type="ECO:0000256" key="9">
    <source>
        <dbReference type="HAMAP-Rule" id="MF_00323"/>
    </source>
</evidence>
<comment type="catalytic activity">
    <reaction evidence="8">
        <text>Fe-coproporphyrin III + 2 H(+) = coproporphyrin III + Fe(2+)</text>
        <dbReference type="Rhea" id="RHEA:49572"/>
        <dbReference type="ChEBI" id="CHEBI:15378"/>
        <dbReference type="ChEBI" id="CHEBI:29033"/>
        <dbReference type="ChEBI" id="CHEBI:68438"/>
        <dbReference type="ChEBI" id="CHEBI:131725"/>
        <dbReference type="EC" id="4.99.1.9"/>
    </reaction>
    <physiologicalReaction direction="right-to-left" evidence="8">
        <dbReference type="Rhea" id="RHEA:49574"/>
    </physiologicalReaction>
</comment>
<evidence type="ECO:0000256" key="6">
    <source>
        <dbReference type="ARBA" id="ARBA00023239"/>
    </source>
</evidence>
<dbReference type="CDD" id="cd03411">
    <property type="entry name" value="Ferrochelatase_N"/>
    <property type="match status" value="1"/>
</dbReference>
<feature type="binding site" evidence="9">
    <location>
        <begin position="46"/>
        <end position="47"/>
    </location>
    <ligand>
        <name>Fe-coproporphyrin III</name>
        <dbReference type="ChEBI" id="CHEBI:68438"/>
    </ligand>
</feature>
<dbReference type="EC" id="4.99.1.9" evidence="9"/>
<feature type="binding site" evidence="9">
    <location>
        <position position="54"/>
    </location>
    <ligand>
        <name>Fe-coproporphyrin III</name>
        <dbReference type="ChEBI" id="CHEBI:68438"/>
    </ligand>
</feature>
<proteinExistence type="inferred from homology"/>
<dbReference type="UniPathway" id="UPA00252"/>
<feature type="binding site" evidence="9">
    <location>
        <position position="183"/>
    </location>
    <ligand>
        <name>Fe(2+)</name>
        <dbReference type="ChEBI" id="CHEBI:29033"/>
    </ligand>
</feature>
<comment type="pathway">
    <text evidence="1 9 10">Porphyrin-containing compound metabolism; protoheme biosynthesis.</text>
</comment>
<feature type="binding site" evidence="9">
    <location>
        <position position="30"/>
    </location>
    <ligand>
        <name>Fe-coproporphyrin III</name>
        <dbReference type="ChEBI" id="CHEBI:68438"/>
    </ligand>
</feature>
<dbReference type="OrthoDB" id="9776380at2"/>
<gene>
    <name evidence="9" type="primary">cpfC</name>
    <name evidence="11" type="ORF">EFBL_0122</name>
</gene>
<evidence type="ECO:0000256" key="5">
    <source>
        <dbReference type="ARBA" id="ARBA00023133"/>
    </source>
</evidence>
<keyword evidence="5 9" id="KW-0350">Heme biosynthesis</keyword>
<dbReference type="NCBIfam" id="TIGR00109">
    <property type="entry name" value="hemH"/>
    <property type="match status" value="1"/>
</dbReference>
<comment type="subcellular location">
    <subcellularLocation>
        <location evidence="9 10">Cytoplasm</location>
    </subcellularLocation>
</comment>
<evidence type="ECO:0000313" key="12">
    <source>
        <dbReference type="Proteomes" id="UP000217785"/>
    </source>
</evidence>
<dbReference type="Gene3D" id="3.40.50.1400">
    <property type="match status" value="2"/>
</dbReference>
<dbReference type="PANTHER" id="PTHR11108">
    <property type="entry name" value="FERROCHELATASE"/>
    <property type="match status" value="1"/>
</dbReference>
<feature type="binding site" description="axial binding residue" evidence="9">
    <location>
        <position position="13"/>
    </location>
    <ligand>
        <name>Fe-coproporphyrin III</name>
        <dbReference type="ChEBI" id="CHEBI:68438"/>
    </ligand>
    <ligandPart>
        <name>Fe</name>
        <dbReference type="ChEBI" id="CHEBI:18248"/>
    </ligandPart>
</feature>
<protein>
    <recommendedName>
        <fullName evidence="9">Coproporphyrin III ferrochelatase</fullName>
        <ecNumber evidence="9">4.99.1.9</ecNumber>
    </recommendedName>
</protein>
<accession>A0A292YIG8</accession>
<dbReference type="InterPro" id="IPR033659">
    <property type="entry name" value="Ferrochelatase_N"/>
</dbReference>
<dbReference type="PROSITE" id="PS00534">
    <property type="entry name" value="FERROCHELATASE"/>
    <property type="match status" value="1"/>
</dbReference>
<evidence type="ECO:0000256" key="10">
    <source>
        <dbReference type="RuleBase" id="RU000607"/>
    </source>
</evidence>
<feature type="binding site" evidence="9">
    <location>
        <position position="125"/>
    </location>
    <ligand>
        <name>Fe-coproporphyrin III</name>
        <dbReference type="ChEBI" id="CHEBI:68438"/>
    </ligand>
</feature>
<comment type="function">
    <text evidence="9 10">Involved in coproporphyrin-dependent heme b biosynthesis. Catalyzes the insertion of ferrous iron into coproporphyrin III to form Fe-coproporphyrin III.</text>
</comment>
<keyword evidence="6 9" id="KW-0456">Lyase</keyword>
<evidence type="ECO:0000256" key="2">
    <source>
        <dbReference type="ARBA" id="ARBA00007718"/>
    </source>
</evidence>
<evidence type="ECO:0000256" key="4">
    <source>
        <dbReference type="ARBA" id="ARBA00023004"/>
    </source>
</evidence>
<dbReference type="GO" id="GO:0004325">
    <property type="term" value="F:ferrochelatase activity"/>
    <property type="evidence" value="ECO:0007669"/>
    <property type="project" value="UniProtKB-UniRule"/>
</dbReference>
<reference evidence="12" key="1">
    <citation type="submission" date="2017-07" db="EMBL/GenBank/DDBJ databases">
        <title>Draft genome sequence of Effusibacillus lacus strain skLN1.</title>
        <authorList>
            <person name="Watanabe M."/>
            <person name="Kojima H."/>
            <person name="Fukui M."/>
        </authorList>
    </citation>
    <scope>NUCLEOTIDE SEQUENCE [LARGE SCALE GENOMIC DNA]</scope>
    <source>
        <strain evidence="12">skLN1</strain>
    </source>
</reference>
<dbReference type="InterPro" id="IPR033644">
    <property type="entry name" value="Ferrochelatase_C"/>
</dbReference>
<dbReference type="InterPro" id="IPR019772">
    <property type="entry name" value="Ferrochelatase_AS"/>
</dbReference>
<sequence length="310" mass="34876">MSNRIVGVLAMDYGTPRNLDQVEEYYTHIRRGRKPEPELLQDLIDRYQAIGGVSPLNKITDDQIEGLGRILNGNGDGVTYRMYSGKKHIAPFVEDAVRQMVEDGIREAVGFVFAPHYSTMSIAKYIEAAEKGVEQYGGPRIHYVRQWHLQPLYLDAMERRLRDALSHFSEAERPGVKVLFTAHSLPERILKMNDPYPDQIRESAAAIAQRAGHSNWGTAWQSAGRTPEPWLGPDILDVLRELAEQGTDNVVICPFGFVADHLEVLYDIDIEAQALAKEVGIKLVRTAMLNADEDFLRALATVVRQHAAKE</sequence>
<dbReference type="GO" id="GO:0046872">
    <property type="term" value="F:metal ion binding"/>
    <property type="evidence" value="ECO:0007669"/>
    <property type="project" value="UniProtKB-UniRule"/>
</dbReference>
<keyword evidence="7 9" id="KW-0627">Porphyrin biosynthesis</keyword>
<dbReference type="FunFam" id="3.40.50.1400:FF:000007">
    <property type="entry name" value="Ferrochelatase"/>
    <property type="match status" value="1"/>
</dbReference>
<dbReference type="GO" id="GO:0006783">
    <property type="term" value="P:heme biosynthetic process"/>
    <property type="evidence" value="ECO:0007669"/>
    <property type="project" value="UniProtKB-UniRule"/>
</dbReference>
<keyword evidence="9 10" id="KW-0963">Cytoplasm</keyword>
<dbReference type="Proteomes" id="UP000217785">
    <property type="component" value="Unassembled WGS sequence"/>
</dbReference>
<dbReference type="SUPFAM" id="SSF53800">
    <property type="entry name" value="Chelatase"/>
    <property type="match status" value="1"/>
</dbReference>
<dbReference type="PANTHER" id="PTHR11108:SF1">
    <property type="entry name" value="FERROCHELATASE, MITOCHONDRIAL"/>
    <property type="match status" value="1"/>
</dbReference>
<dbReference type="CDD" id="cd00419">
    <property type="entry name" value="Ferrochelatase_C"/>
    <property type="match status" value="1"/>
</dbReference>